<keyword evidence="2" id="KW-1185">Reference proteome</keyword>
<proteinExistence type="predicted"/>
<evidence type="ECO:0000313" key="2">
    <source>
        <dbReference type="Proteomes" id="UP000326757"/>
    </source>
</evidence>
<organism evidence="1 2">
    <name type="scientific">Monilinia laxa</name>
    <name type="common">Brown rot fungus</name>
    <name type="synonym">Sclerotinia laxa</name>
    <dbReference type="NCBI Taxonomy" id="61186"/>
    <lineage>
        <taxon>Eukaryota</taxon>
        <taxon>Fungi</taxon>
        <taxon>Dikarya</taxon>
        <taxon>Ascomycota</taxon>
        <taxon>Pezizomycotina</taxon>
        <taxon>Leotiomycetes</taxon>
        <taxon>Helotiales</taxon>
        <taxon>Sclerotiniaceae</taxon>
        <taxon>Monilinia</taxon>
    </lineage>
</organism>
<accession>A0A5N6KM77</accession>
<dbReference type="AlphaFoldDB" id="A0A5N6KM77"/>
<reference evidence="1 2" key="1">
    <citation type="submission" date="2019-06" db="EMBL/GenBank/DDBJ databases">
        <title>Genome Sequence of the Brown Rot Fungal Pathogen Monilinia laxa.</title>
        <authorList>
            <person name="De Miccolis Angelini R.M."/>
            <person name="Landi L."/>
            <person name="Abate D."/>
            <person name="Pollastro S."/>
            <person name="Romanazzi G."/>
            <person name="Faretra F."/>
        </authorList>
    </citation>
    <scope>NUCLEOTIDE SEQUENCE [LARGE SCALE GENOMIC DNA]</scope>
    <source>
        <strain evidence="1 2">Mlax316</strain>
    </source>
</reference>
<gene>
    <name evidence="1" type="ORF">EYC80_004238</name>
</gene>
<dbReference type="EMBL" id="VIGI01000001">
    <property type="protein sequence ID" value="KAB8304913.1"/>
    <property type="molecule type" value="Genomic_DNA"/>
</dbReference>
<evidence type="ECO:0000313" key="1">
    <source>
        <dbReference type="EMBL" id="KAB8304913.1"/>
    </source>
</evidence>
<protein>
    <submittedName>
        <fullName evidence="1">Uncharacterized protein</fullName>
    </submittedName>
</protein>
<comment type="caution">
    <text evidence="1">The sequence shown here is derived from an EMBL/GenBank/DDBJ whole genome shotgun (WGS) entry which is preliminary data.</text>
</comment>
<name>A0A5N6KM77_MONLA</name>
<sequence length="97" mass="10929">MKSCAVMFRFRDFHRAIRKYSQPPHVNNHPVDSILIAPTTETEIKCSFLPCANHCIVVYCIVLRKGFVECAIALSIAFESPVRIEEKKSISYPSGGN</sequence>
<dbReference type="Proteomes" id="UP000326757">
    <property type="component" value="Unassembled WGS sequence"/>
</dbReference>